<dbReference type="Proteomes" id="UP001150569">
    <property type="component" value="Unassembled WGS sequence"/>
</dbReference>
<name>A0A9W7ZS38_9FUNG</name>
<evidence type="ECO:0000313" key="2">
    <source>
        <dbReference type="EMBL" id="KAJ1911267.1"/>
    </source>
</evidence>
<keyword evidence="1" id="KW-0732">Signal</keyword>
<evidence type="ECO:0000256" key="1">
    <source>
        <dbReference type="SAM" id="SignalP"/>
    </source>
</evidence>
<sequence>MQLTTALTVLLSAASSVIAAPATTDLTSVNNVACTLTSCTYNLALNQDFSQAEFKDHFDSMGIKPTEVLKMNDGTYRFESTPAVLAMVLSDPTVQGLIDPNTNELDLSLKMVRGGFHWYP</sequence>
<dbReference type="AlphaFoldDB" id="A0A9W7ZS38"/>
<proteinExistence type="predicted"/>
<organism evidence="2 3">
    <name type="scientific">Tieghemiomyces parasiticus</name>
    <dbReference type="NCBI Taxonomy" id="78921"/>
    <lineage>
        <taxon>Eukaryota</taxon>
        <taxon>Fungi</taxon>
        <taxon>Fungi incertae sedis</taxon>
        <taxon>Zoopagomycota</taxon>
        <taxon>Kickxellomycotina</taxon>
        <taxon>Dimargaritomycetes</taxon>
        <taxon>Dimargaritales</taxon>
        <taxon>Dimargaritaceae</taxon>
        <taxon>Tieghemiomyces</taxon>
    </lineage>
</organism>
<dbReference type="EMBL" id="JANBPT010000950">
    <property type="protein sequence ID" value="KAJ1911267.1"/>
    <property type="molecule type" value="Genomic_DNA"/>
</dbReference>
<accession>A0A9W7ZS38</accession>
<feature type="chain" id="PRO_5040890563" evidence="1">
    <location>
        <begin position="20"/>
        <end position="120"/>
    </location>
</feature>
<protein>
    <submittedName>
        <fullName evidence="2">Uncharacterized protein</fullName>
    </submittedName>
</protein>
<gene>
    <name evidence="2" type="ORF">IWQ60_010222</name>
</gene>
<feature type="signal peptide" evidence="1">
    <location>
        <begin position="1"/>
        <end position="19"/>
    </location>
</feature>
<reference evidence="2" key="1">
    <citation type="submission" date="2022-07" db="EMBL/GenBank/DDBJ databases">
        <title>Phylogenomic reconstructions and comparative analyses of Kickxellomycotina fungi.</title>
        <authorList>
            <person name="Reynolds N.K."/>
            <person name="Stajich J.E."/>
            <person name="Barry K."/>
            <person name="Grigoriev I.V."/>
            <person name="Crous P."/>
            <person name="Smith M.E."/>
        </authorList>
    </citation>
    <scope>NUCLEOTIDE SEQUENCE</scope>
    <source>
        <strain evidence="2">RSA 861</strain>
    </source>
</reference>
<keyword evidence="3" id="KW-1185">Reference proteome</keyword>
<evidence type="ECO:0000313" key="3">
    <source>
        <dbReference type="Proteomes" id="UP001150569"/>
    </source>
</evidence>
<comment type="caution">
    <text evidence="2">The sequence shown here is derived from an EMBL/GenBank/DDBJ whole genome shotgun (WGS) entry which is preliminary data.</text>
</comment>